<feature type="region of interest" description="Disordered" evidence="1">
    <location>
        <begin position="81"/>
        <end position="103"/>
    </location>
</feature>
<dbReference type="SUPFAM" id="SSF49265">
    <property type="entry name" value="Fibronectin type III"/>
    <property type="match status" value="1"/>
</dbReference>
<proteinExistence type="predicted"/>
<sequence length="126" mass="13312">MGATFTWSEPLHKGGRTLTGYRIEAREADPDSNFSRTVNVSGATTTSGEVAELTNGTTYQGLAGVHAKGVDPSDLVRAVERGRERGRERDGDGDDERPALSGPAVECVRQTVCSLTEFAAQKGADG</sequence>
<dbReference type="PATRIC" id="fig|1608419.3.peg.2407"/>
<reference evidence="3 4" key="1">
    <citation type="submission" date="2015-02" db="EMBL/GenBank/DDBJ databases">
        <authorList>
            <person name="Slaby B."/>
            <person name="Hentschel U."/>
        </authorList>
    </citation>
    <scope>NUCLEOTIDE SEQUENCE [LARGE SCALE GENOMIC DNA]</scope>
    <source>
        <strain evidence="3">15L</strain>
    </source>
</reference>
<dbReference type="PROSITE" id="PS50853">
    <property type="entry name" value="FN3"/>
    <property type="match status" value="1"/>
</dbReference>
<organism evidence="3 4">
    <name type="scientific">Candidatus Synechococcus spongiarum 15L</name>
    <dbReference type="NCBI Taxonomy" id="1608419"/>
    <lineage>
        <taxon>Bacteria</taxon>
        <taxon>Bacillati</taxon>
        <taxon>Cyanobacteriota</taxon>
        <taxon>Cyanophyceae</taxon>
        <taxon>Synechococcales</taxon>
        <taxon>Synechococcaceae</taxon>
        <taxon>Synechococcus</taxon>
    </lineage>
</organism>
<dbReference type="InterPro" id="IPR003961">
    <property type="entry name" value="FN3_dom"/>
</dbReference>
<feature type="domain" description="Fibronectin type-III" evidence="2">
    <location>
        <begin position="1"/>
        <end position="86"/>
    </location>
</feature>
<evidence type="ECO:0000313" key="3">
    <source>
        <dbReference type="EMBL" id="KKZ13517.1"/>
    </source>
</evidence>
<evidence type="ECO:0000259" key="2">
    <source>
        <dbReference type="PROSITE" id="PS50853"/>
    </source>
</evidence>
<dbReference type="Pfam" id="PF00041">
    <property type="entry name" value="fn3"/>
    <property type="match status" value="1"/>
</dbReference>
<dbReference type="Proteomes" id="UP000035037">
    <property type="component" value="Unassembled WGS sequence"/>
</dbReference>
<evidence type="ECO:0000256" key="1">
    <source>
        <dbReference type="SAM" id="MobiDB-lite"/>
    </source>
</evidence>
<feature type="compositionally biased region" description="Basic and acidic residues" evidence="1">
    <location>
        <begin position="81"/>
        <end position="90"/>
    </location>
</feature>
<dbReference type="InterPro" id="IPR013783">
    <property type="entry name" value="Ig-like_fold"/>
</dbReference>
<name>A0A0G8AVV3_9SYNE</name>
<dbReference type="InterPro" id="IPR036116">
    <property type="entry name" value="FN3_sf"/>
</dbReference>
<dbReference type="AlphaFoldDB" id="A0A0G8AVV3"/>
<dbReference type="CDD" id="cd00063">
    <property type="entry name" value="FN3"/>
    <property type="match status" value="1"/>
</dbReference>
<comment type="caution">
    <text evidence="3">The sequence shown here is derived from an EMBL/GenBank/DDBJ whole genome shotgun (WGS) entry which is preliminary data.</text>
</comment>
<dbReference type="Gene3D" id="2.60.40.10">
    <property type="entry name" value="Immunoglobulins"/>
    <property type="match status" value="1"/>
</dbReference>
<gene>
    <name evidence="3" type="ORF">TQ37_04330</name>
</gene>
<accession>A0A0G8AVV3</accession>
<evidence type="ECO:0000313" key="4">
    <source>
        <dbReference type="Proteomes" id="UP000035037"/>
    </source>
</evidence>
<reference evidence="3 4" key="2">
    <citation type="submission" date="2015-05" db="EMBL/GenBank/DDBJ databases">
        <title>Lifestyle Evolution in Cyanobacterial Symbionts of Sponges.</title>
        <authorList>
            <person name="Burgsdorf I."/>
            <person name="Slaby B.M."/>
            <person name="Handley K.M."/>
            <person name="Haber M."/>
            <person name="Blom J."/>
            <person name="Marshall C.W."/>
            <person name="Gilbert J.A."/>
            <person name="Hentschel U."/>
            <person name="Steindler L."/>
        </authorList>
    </citation>
    <scope>NUCLEOTIDE SEQUENCE [LARGE SCALE GENOMIC DNA]</scope>
    <source>
        <strain evidence="3">15L</strain>
    </source>
</reference>
<dbReference type="EMBL" id="JYFQ01000088">
    <property type="protein sequence ID" value="KKZ13517.1"/>
    <property type="molecule type" value="Genomic_DNA"/>
</dbReference>
<protein>
    <recommendedName>
        <fullName evidence="2">Fibronectin type-III domain-containing protein</fullName>
    </recommendedName>
</protein>